<feature type="region of interest" description="Disordered" evidence="1">
    <location>
        <begin position="533"/>
        <end position="567"/>
    </location>
</feature>
<dbReference type="Proteomes" id="UP000735302">
    <property type="component" value="Unassembled WGS sequence"/>
</dbReference>
<feature type="compositionally biased region" description="Low complexity" evidence="1">
    <location>
        <begin position="299"/>
        <end position="328"/>
    </location>
</feature>
<protein>
    <submittedName>
        <fullName evidence="2">Uncharacterized protein</fullName>
    </submittedName>
</protein>
<feature type="compositionally biased region" description="Low complexity" evidence="1">
    <location>
        <begin position="418"/>
        <end position="431"/>
    </location>
</feature>
<evidence type="ECO:0000256" key="1">
    <source>
        <dbReference type="SAM" id="MobiDB-lite"/>
    </source>
</evidence>
<organism evidence="2 3">
    <name type="scientific">Plakobranchus ocellatus</name>
    <dbReference type="NCBI Taxonomy" id="259542"/>
    <lineage>
        <taxon>Eukaryota</taxon>
        <taxon>Metazoa</taxon>
        <taxon>Spiralia</taxon>
        <taxon>Lophotrochozoa</taxon>
        <taxon>Mollusca</taxon>
        <taxon>Gastropoda</taxon>
        <taxon>Heterobranchia</taxon>
        <taxon>Euthyneura</taxon>
        <taxon>Panpulmonata</taxon>
        <taxon>Sacoglossa</taxon>
        <taxon>Placobranchoidea</taxon>
        <taxon>Plakobranchidae</taxon>
        <taxon>Plakobranchus</taxon>
    </lineage>
</organism>
<feature type="compositionally biased region" description="Gly residues" evidence="1">
    <location>
        <begin position="58"/>
        <end position="78"/>
    </location>
</feature>
<feature type="region of interest" description="Disordered" evidence="1">
    <location>
        <begin position="1"/>
        <end position="88"/>
    </location>
</feature>
<dbReference type="AlphaFoldDB" id="A0AAV4DY15"/>
<comment type="caution">
    <text evidence="2">The sequence shown here is derived from an EMBL/GenBank/DDBJ whole genome shotgun (WGS) entry which is preliminary data.</text>
</comment>
<sequence length="567" mass="60555">MNSPRSTRIPVASAVGKSVNASHGSPSNGGKNGRHNGRGGNGGNFGKRDTDGGEGEGRGGGQGGGERGVKGGRGGRGNRGYDMKGKEGGGIANAADVTSMHTVIAVSPKSRQTTEHTGERNNLAFSDNGMVNNPSKTKISPENSRQENKFTEKNPGYNEPSSGSVIVGKKNKKACTVITTIATIEYVNDRKYTSISSPDEEAFLKSPQDVNTIPDFGYSSCAQENNPYCFSRPAGQKRQHQHQQQRYSVPEYSSTAGLISSDAVDSGVRDDISTVLTSPSGPSRPCFPGNSIESLIPYNNNHHNNMNNNNSGSSNNNNNRNNSKYRNNVASPTLPSPISCNLHLTTTACTNSNYNSRCNSRASLLQMQSSTSSSHSFSSSTSHQPSSSSLSSPTSMSSSSTYASHIPTYHHHHHNRRGTPQSSTPSPSGDTSSDRASDSGDGGGTGNYTSVGLNPSPPGLPNGLNNLIAEGRTKVGVSTLSATSLASGASVNSHIYRQSYFFCLFREKMYKRVSKCRADPKLYWQRVSKKEEEEFGKKQTNFVSSQPFPEAEGQGRDGGKEERKGKR</sequence>
<feature type="compositionally biased region" description="Basic residues" evidence="1">
    <location>
        <begin position="408"/>
        <end position="417"/>
    </location>
</feature>
<keyword evidence="3" id="KW-1185">Reference proteome</keyword>
<dbReference type="EMBL" id="BLXT01008457">
    <property type="protein sequence ID" value="GFO49089.1"/>
    <property type="molecule type" value="Genomic_DNA"/>
</dbReference>
<reference evidence="2 3" key="1">
    <citation type="journal article" date="2021" name="Elife">
        <title>Chloroplast acquisition without the gene transfer in kleptoplastic sea slugs, Plakobranchus ocellatus.</title>
        <authorList>
            <person name="Maeda T."/>
            <person name="Takahashi S."/>
            <person name="Yoshida T."/>
            <person name="Shimamura S."/>
            <person name="Takaki Y."/>
            <person name="Nagai Y."/>
            <person name="Toyoda A."/>
            <person name="Suzuki Y."/>
            <person name="Arimoto A."/>
            <person name="Ishii H."/>
            <person name="Satoh N."/>
            <person name="Nishiyama T."/>
            <person name="Hasebe M."/>
            <person name="Maruyama T."/>
            <person name="Minagawa J."/>
            <person name="Obokata J."/>
            <person name="Shigenobu S."/>
        </authorList>
    </citation>
    <scope>NUCLEOTIDE SEQUENCE [LARGE SCALE GENOMIC DNA]</scope>
</reference>
<feature type="compositionally biased region" description="Basic and acidic residues" evidence="1">
    <location>
        <begin position="553"/>
        <end position="567"/>
    </location>
</feature>
<feature type="region of interest" description="Disordered" evidence="1">
    <location>
        <begin position="107"/>
        <end position="164"/>
    </location>
</feature>
<feature type="compositionally biased region" description="Basic and acidic residues" evidence="1">
    <location>
        <begin position="46"/>
        <end position="57"/>
    </location>
</feature>
<feature type="region of interest" description="Disordered" evidence="1">
    <location>
        <begin position="297"/>
        <end position="336"/>
    </location>
</feature>
<name>A0AAV4DY15_9GAST</name>
<feature type="region of interest" description="Disordered" evidence="1">
    <location>
        <begin position="369"/>
        <end position="464"/>
    </location>
</feature>
<evidence type="ECO:0000313" key="2">
    <source>
        <dbReference type="EMBL" id="GFO49089.1"/>
    </source>
</evidence>
<gene>
    <name evidence="2" type="ORF">PoB_007559400</name>
</gene>
<feature type="compositionally biased region" description="Polar residues" evidence="1">
    <location>
        <begin position="538"/>
        <end position="547"/>
    </location>
</feature>
<accession>A0AAV4DY15</accession>
<feature type="compositionally biased region" description="Polar residues" evidence="1">
    <location>
        <begin position="123"/>
        <end position="143"/>
    </location>
</feature>
<proteinExistence type="predicted"/>
<evidence type="ECO:0000313" key="3">
    <source>
        <dbReference type="Proteomes" id="UP000735302"/>
    </source>
</evidence>
<feature type="compositionally biased region" description="Low complexity" evidence="1">
    <location>
        <begin position="369"/>
        <end position="400"/>
    </location>
</feature>